<dbReference type="InterPro" id="IPR025237">
    <property type="entry name" value="DUF4183"/>
</dbReference>
<dbReference type="EMBL" id="CP121687">
    <property type="protein sequence ID" value="WZL69665.1"/>
    <property type="molecule type" value="Genomic_DNA"/>
</dbReference>
<keyword evidence="3" id="KW-1185">Reference proteome</keyword>
<accession>A0ABZ2Y392</accession>
<gene>
    <name evidence="2" type="ORF">QBE51_12885</name>
</gene>
<reference evidence="2 3" key="1">
    <citation type="submission" date="2023-03" db="EMBL/GenBank/DDBJ databases">
        <title>Novel Species.</title>
        <authorList>
            <person name="Ma S."/>
        </authorList>
    </citation>
    <scope>NUCLEOTIDE SEQUENCE [LARGE SCALE GENOMIC DNA]</scope>
    <source>
        <strain evidence="2 3">LIND6LT2</strain>
    </source>
</reference>
<dbReference type="Pfam" id="PF13799">
    <property type="entry name" value="DUF4183"/>
    <property type="match status" value="3"/>
</dbReference>
<protein>
    <submittedName>
        <fullName evidence="2">DUF4183 domain-containing protein</fullName>
    </submittedName>
</protein>
<feature type="domain" description="DUF4183" evidence="1">
    <location>
        <begin position="353"/>
        <end position="418"/>
    </location>
</feature>
<proteinExistence type="predicted"/>
<evidence type="ECO:0000313" key="3">
    <source>
        <dbReference type="Proteomes" id="UP001486565"/>
    </source>
</evidence>
<evidence type="ECO:0000259" key="1">
    <source>
        <dbReference type="Pfam" id="PF13799"/>
    </source>
</evidence>
<evidence type="ECO:0000313" key="2">
    <source>
        <dbReference type="EMBL" id="WZL69665.1"/>
    </source>
</evidence>
<dbReference type="RefSeq" id="WP_341876651.1">
    <property type="nucleotide sequence ID" value="NZ_CP121687.1"/>
</dbReference>
<organism evidence="2 3">
    <name type="scientific">Defluviitalea saccharophila</name>
    <dbReference type="NCBI Taxonomy" id="879970"/>
    <lineage>
        <taxon>Bacteria</taxon>
        <taxon>Bacillati</taxon>
        <taxon>Bacillota</taxon>
        <taxon>Clostridia</taxon>
        <taxon>Lachnospirales</taxon>
        <taxon>Defluviitaleaceae</taxon>
        <taxon>Defluviitalea</taxon>
    </lineage>
</organism>
<sequence>MSSINLSQIECYLTDRYGNILDPYTPGSISYSDVTRFLKTGSQRVRMPSGKYVRMFQFVVYIQGYLSLFMDGNRISPPIPFRVYKSFYLDVPRGTVLSFKTCLFKCSIHSINTTNDSLNININVRINTTAYPENQQNNVGCLRFFTTEINITYKYKENLLKAEVYQYNALSDGDKNTYYDADELTEYGNKGILDPETVSFFSLYINGVVQPSVNYEIKEGELTLKTDAPIEDTPVLIRFVTFKDTSGSVLPAEIYYYYAISDGEKTEYWNGDAIYSDKGILDPEEVSFINLYINGVLQPSVNYTVEENLLALLTSDIPPNEVPIVLEFITIKRLNGQVIKAKTYTFNALAHENNIYTNEDELTIYGNQGILDPTNTSYNNLFINAVLQPSVNYSVQKGLLTLNTDNLPLKDSPIALQFVTITS</sequence>
<name>A0ABZ2Y392_9FIRM</name>
<feature type="domain" description="DUF4183" evidence="1">
    <location>
        <begin position="259"/>
        <end position="328"/>
    </location>
</feature>
<feature type="domain" description="DUF4183" evidence="1">
    <location>
        <begin position="168"/>
        <end position="239"/>
    </location>
</feature>
<dbReference type="Proteomes" id="UP001486565">
    <property type="component" value="Chromosome"/>
</dbReference>